<reference evidence="1" key="1">
    <citation type="submission" date="2014-09" db="EMBL/GenBank/DDBJ databases">
        <authorList>
            <person name="Magalhaes I.L.F."/>
            <person name="Oliveira U."/>
            <person name="Santos F.R."/>
            <person name="Vidigal T.H.D.A."/>
            <person name="Brescovit A.D."/>
            <person name="Santos A.J."/>
        </authorList>
    </citation>
    <scope>NUCLEOTIDE SEQUENCE</scope>
    <source>
        <tissue evidence="1">Shoot tissue taken approximately 20 cm above the soil surface</tissue>
    </source>
</reference>
<dbReference type="AlphaFoldDB" id="A0A0A9GRW7"/>
<sequence length="32" mass="3661">MSTPPAATDGTRRFLARVPSRRYTKLLINWKG</sequence>
<organism evidence="1">
    <name type="scientific">Arundo donax</name>
    <name type="common">Giant reed</name>
    <name type="synonym">Donax arundinaceus</name>
    <dbReference type="NCBI Taxonomy" id="35708"/>
    <lineage>
        <taxon>Eukaryota</taxon>
        <taxon>Viridiplantae</taxon>
        <taxon>Streptophyta</taxon>
        <taxon>Embryophyta</taxon>
        <taxon>Tracheophyta</taxon>
        <taxon>Spermatophyta</taxon>
        <taxon>Magnoliopsida</taxon>
        <taxon>Liliopsida</taxon>
        <taxon>Poales</taxon>
        <taxon>Poaceae</taxon>
        <taxon>PACMAD clade</taxon>
        <taxon>Arundinoideae</taxon>
        <taxon>Arundineae</taxon>
        <taxon>Arundo</taxon>
    </lineage>
</organism>
<protein>
    <submittedName>
        <fullName evidence="1">WNK3</fullName>
    </submittedName>
</protein>
<proteinExistence type="predicted"/>
<accession>A0A0A9GRW7</accession>
<evidence type="ECO:0000313" key="1">
    <source>
        <dbReference type="EMBL" id="JAE26129.1"/>
    </source>
</evidence>
<name>A0A0A9GRW7_ARUDO</name>
<reference evidence="1" key="2">
    <citation type="journal article" date="2015" name="Data Brief">
        <title>Shoot transcriptome of the giant reed, Arundo donax.</title>
        <authorList>
            <person name="Barrero R.A."/>
            <person name="Guerrero F.D."/>
            <person name="Moolhuijzen P."/>
            <person name="Goolsby J.A."/>
            <person name="Tidwell J."/>
            <person name="Bellgard S.E."/>
            <person name="Bellgard M.I."/>
        </authorList>
    </citation>
    <scope>NUCLEOTIDE SEQUENCE</scope>
    <source>
        <tissue evidence="1">Shoot tissue taken approximately 20 cm above the soil surface</tissue>
    </source>
</reference>
<dbReference type="EMBL" id="GBRH01171767">
    <property type="protein sequence ID" value="JAE26129.1"/>
    <property type="molecule type" value="Transcribed_RNA"/>
</dbReference>